<dbReference type="InterPro" id="IPR036513">
    <property type="entry name" value="STAS_dom_sf"/>
</dbReference>
<organism evidence="4 5">
    <name type="scientific">Microbispora oryzae</name>
    <dbReference type="NCBI Taxonomy" id="2806554"/>
    <lineage>
        <taxon>Bacteria</taxon>
        <taxon>Bacillati</taxon>
        <taxon>Actinomycetota</taxon>
        <taxon>Actinomycetes</taxon>
        <taxon>Streptosporangiales</taxon>
        <taxon>Streptosporangiaceae</taxon>
        <taxon>Microbispora</taxon>
    </lineage>
</organism>
<gene>
    <name evidence="4" type="ORF">JOL79_25215</name>
</gene>
<evidence type="ECO:0000259" key="3">
    <source>
        <dbReference type="PROSITE" id="PS50801"/>
    </source>
</evidence>
<dbReference type="CDD" id="cd07043">
    <property type="entry name" value="STAS_anti-anti-sigma_factors"/>
    <property type="match status" value="1"/>
</dbReference>
<dbReference type="PANTHER" id="PTHR33495">
    <property type="entry name" value="ANTI-SIGMA FACTOR ANTAGONIST TM_1081-RELATED-RELATED"/>
    <property type="match status" value="1"/>
</dbReference>
<dbReference type="GO" id="GO:0043856">
    <property type="term" value="F:anti-sigma factor antagonist activity"/>
    <property type="evidence" value="ECO:0007669"/>
    <property type="project" value="InterPro"/>
</dbReference>
<feature type="domain" description="STAS" evidence="3">
    <location>
        <begin position="17"/>
        <end position="113"/>
    </location>
</feature>
<dbReference type="RefSeq" id="WP_210158372.1">
    <property type="nucleotide sequence ID" value="NZ_JAFCNB010000017.1"/>
</dbReference>
<protein>
    <recommendedName>
        <fullName evidence="2">Anti-sigma factor antagonist</fullName>
    </recommendedName>
</protein>
<dbReference type="InterPro" id="IPR002645">
    <property type="entry name" value="STAS_dom"/>
</dbReference>
<dbReference type="Proteomes" id="UP000674234">
    <property type="component" value="Unassembled WGS sequence"/>
</dbReference>
<evidence type="ECO:0000313" key="4">
    <source>
        <dbReference type="EMBL" id="MBP2707090.1"/>
    </source>
</evidence>
<name>A0A940WK24_9ACTN</name>
<keyword evidence="5" id="KW-1185">Reference proteome</keyword>
<dbReference type="Pfam" id="PF01740">
    <property type="entry name" value="STAS"/>
    <property type="match status" value="1"/>
</dbReference>
<dbReference type="Gene3D" id="3.30.750.24">
    <property type="entry name" value="STAS domain"/>
    <property type="match status" value="1"/>
</dbReference>
<proteinExistence type="inferred from homology"/>
<sequence length="113" mass="11984">MTTRLAVRVGREATHTVVVLTGELDVISADDLRASLAKVLQDGHTDVIVDAGGLTFCDSMGLRLLLEYLDLFTEAGGFLRLAGVHGAVLRILTVTGLRSAFPIYDTVADAARG</sequence>
<dbReference type="PROSITE" id="PS50801">
    <property type="entry name" value="STAS"/>
    <property type="match status" value="1"/>
</dbReference>
<dbReference type="PANTHER" id="PTHR33495:SF2">
    <property type="entry name" value="ANTI-SIGMA FACTOR ANTAGONIST TM_1081-RELATED"/>
    <property type="match status" value="1"/>
</dbReference>
<evidence type="ECO:0000256" key="1">
    <source>
        <dbReference type="ARBA" id="ARBA00009013"/>
    </source>
</evidence>
<evidence type="ECO:0000313" key="5">
    <source>
        <dbReference type="Proteomes" id="UP000674234"/>
    </source>
</evidence>
<reference evidence="4" key="1">
    <citation type="submission" date="2021-02" db="EMBL/GenBank/DDBJ databases">
        <title>Draft genome sequence of Microbispora sp. RL4-1S isolated from rice leaves in Thailand.</title>
        <authorList>
            <person name="Muangham S."/>
            <person name="Duangmal K."/>
        </authorList>
    </citation>
    <scope>NUCLEOTIDE SEQUENCE</scope>
    <source>
        <strain evidence="4">RL4-1S</strain>
    </source>
</reference>
<dbReference type="EMBL" id="JAFCNB010000017">
    <property type="protein sequence ID" value="MBP2707090.1"/>
    <property type="molecule type" value="Genomic_DNA"/>
</dbReference>
<evidence type="ECO:0000256" key="2">
    <source>
        <dbReference type="RuleBase" id="RU003749"/>
    </source>
</evidence>
<accession>A0A940WK24</accession>
<dbReference type="SUPFAM" id="SSF52091">
    <property type="entry name" value="SpoIIaa-like"/>
    <property type="match status" value="1"/>
</dbReference>
<dbReference type="NCBIfam" id="TIGR00377">
    <property type="entry name" value="ant_ant_sig"/>
    <property type="match status" value="1"/>
</dbReference>
<comment type="caution">
    <text evidence="4">The sequence shown here is derived from an EMBL/GenBank/DDBJ whole genome shotgun (WGS) entry which is preliminary data.</text>
</comment>
<dbReference type="AlphaFoldDB" id="A0A940WK24"/>
<comment type="similarity">
    <text evidence="1 2">Belongs to the anti-sigma-factor antagonist family.</text>
</comment>
<dbReference type="InterPro" id="IPR003658">
    <property type="entry name" value="Anti-sigma_ant"/>
</dbReference>